<dbReference type="GO" id="GO:0016779">
    <property type="term" value="F:nucleotidyltransferase activity"/>
    <property type="evidence" value="ECO:0007669"/>
    <property type="project" value="InterPro"/>
</dbReference>
<dbReference type="PROSITE" id="PS50910">
    <property type="entry name" value="HEPN"/>
    <property type="match status" value="1"/>
</dbReference>
<dbReference type="InterPro" id="IPR043519">
    <property type="entry name" value="NT_sf"/>
</dbReference>
<dbReference type="Pfam" id="PF05168">
    <property type="entry name" value="HEPN"/>
    <property type="match status" value="1"/>
</dbReference>
<feature type="domain" description="HEPN" evidence="1">
    <location>
        <begin position="171"/>
        <end position="291"/>
    </location>
</feature>
<keyword evidence="3" id="KW-1185">Reference proteome</keyword>
<dbReference type="Pfam" id="PF01909">
    <property type="entry name" value="NTP_transf_2"/>
    <property type="match status" value="1"/>
</dbReference>
<dbReference type="EMBL" id="JACIEE010000020">
    <property type="protein sequence ID" value="MBB3980305.1"/>
    <property type="molecule type" value="Genomic_DNA"/>
</dbReference>
<proteinExistence type="predicted"/>
<organism evidence="2 3">
    <name type="scientific">Mycoplana azooxidifex</name>
    <dbReference type="NCBI Taxonomy" id="1636188"/>
    <lineage>
        <taxon>Bacteria</taxon>
        <taxon>Pseudomonadati</taxon>
        <taxon>Pseudomonadota</taxon>
        <taxon>Alphaproteobacteria</taxon>
        <taxon>Hyphomicrobiales</taxon>
        <taxon>Rhizobiaceae</taxon>
        <taxon>Mycoplana</taxon>
    </lineage>
</organism>
<dbReference type="InterPro" id="IPR052548">
    <property type="entry name" value="Type_VII_TA_antitoxin"/>
</dbReference>
<evidence type="ECO:0000313" key="2">
    <source>
        <dbReference type="EMBL" id="MBB3980305.1"/>
    </source>
</evidence>
<evidence type="ECO:0000259" key="1">
    <source>
        <dbReference type="PROSITE" id="PS50910"/>
    </source>
</evidence>
<dbReference type="InterPro" id="IPR002934">
    <property type="entry name" value="Polymerase_NTP_transf_dom"/>
</dbReference>
<dbReference type="AlphaFoldDB" id="A0A7W6DBP9"/>
<dbReference type="PANTHER" id="PTHR33933">
    <property type="entry name" value="NUCLEOTIDYLTRANSFERASE"/>
    <property type="match status" value="1"/>
</dbReference>
<evidence type="ECO:0000313" key="3">
    <source>
        <dbReference type="Proteomes" id="UP000574761"/>
    </source>
</evidence>
<gene>
    <name evidence="2" type="ORF">GGQ64_005558</name>
</gene>
<dbReference type="SMART" id="SM00748">
    <property type="entry name" value="HEPN"/>
    <property type="match status" value="1"/>
</dbReference>
<comment type="caution">
    <text evidence="2">The sequence shown here is derived from an EMBL/GenBank/DDBJ whole genome shotgun (WGS) entry which is preliminary data.</text>
</comment>
<dbReference type="Gene3D" id="1.20.120.330">
    <property type="entry name" value="Nucleotidyltransferases domain 2"/>
    <property type="match status" value="1"/>
</dbReference>
<dbReference type="SUPFAM" id="SSF81301">
    <property type="entry name" value="Nucleotidyltransferase"/>
    <property type="match status" value="1"/>
</dbReference>
<name>A0A7W6DBP9_9HYPH</name>
<accession>A0A7W6DBP9</accession>
<sequence>MPMKTSLDHLPPVKQHELRKVVDIILEEFEDALKGASATFKKRGRILKIILFGSYARGTFVDEPYTKKGYLSDFDILIIVNDRKLADFATYWNKAAERLLRHAEIRTPVSLIVHSLREVNTLLKEGRYFFVDVRRDGVVLYQLDDEPLAMPGRITAEEARQMASAYFDDRLPHARKFLKGAAFYHAEQDLKESAFLLHQAIEQAYSTLLLVLTNYSPPSHNIRFLRGLAEGQAEDLADAWPRNQQRYVSWFNVINEAYVKARYSPHFEISGEALQWLLERTELLISRIETVCQQYLIQIGPTEE</sequence>
<reference evidence="2 3" key="1">
    <citation type="submission" date="2020-08" db="EMBL/GenBank/DDBJ databases">
        <title>Genomic Encyclopedia of Type Strains, Phase IV (KMG-IV): sequencing the most valuable type-strain genomes for metagenomic binning, comparative biology and taxonomic classification.</title>
        <authorList>
            <person name="Goeker M."/>
        </authorList>
    </citation>
    <scope>NUCLEOTIDE SEQUENCE [LARGE SCALE GENOMIC DNA]</scope>
    <source>
        <strain evidence="2 3">DSM 100211</strain>
    </source>
</reference>
<dbReference type="Proteomes" id="UP000574761">
    <property type="component" value="Unassembled WGS sequence"/>
</dbReference>
<dbReference type="PANTHER" id="PTHR33933:SF1">
    <property type="entry name" value="PROTEIN ADENYLYLTRANSFERASE MNTA-RELATED"/>
    <property type="match status" value="1"/>
</dbReference>
<dbReference type="CDD" id="cd05403">
    <property type="entry name" value="NT_KNTase_like"/>
    <property type="match status" value="1"/>
</dbReference>
<dbReference type="SUPFAM" id="SSF81593">
    <property type="entry name" value="Nucleotidyltransferase substrate binding subunit/domain"/>
    <property type="match status" value="1"/>
</dbReference>
<dbReference type="InterPro" id="IPR007842">
    <property type="entry name" value="HEPN_dom"/>
</dbReference>
<protein>
    <recommendedName>
        <fullName evidence="1">HEPN domain-containing protein</fullName>
    </recommendedName>
</protein>
<dbReference type="Gene3D" id="3.30.460.10">
    <property type="entry name" value="Beta Polymerase, domain 2"/>
    <property type="match status" value="1"/>
</dbReference>